<accession>A0AAN6GGD6</accession>
<protein>
    <recommendedName>
        <fullName evidence="3">DNA repair protein REV1</fullName>
    </recommendedName>
</protein>
<dbReference type="SUPFAM" id="SSF56672">
    <property type="entry name" value="DNA/RNA polymerases"/>
    <property type="match status" value="1"/>
</dbReference>
<keyword evidence="4" id="KW-0237">DNA synthesis</keyword>
<dbReference type="InterPro" id="IPR025527">
    <property type="entry name" value="HUWE1/Rev1_UBM"/>
</dbReference>
<evidence type="ECO:0000256" key="13">
    <source>
        <dbReference type="SAM" id="MobiDB-lite"/>
    </source>
</evidence>
<dbReference type="InterPro" id="IPR043128">
    <property type="entry name" value="Rev_trsase/Diguanyl_cyclase"/>
</dbReference>
<comment type="similarity">
    <text evidence="2">Belongs to the DNA polymerase type-Y family.</text>
</comment>
<dbReference type="GO" id="GO:0042276">
    <property type="term" value="P:error-prone translesion synthesis"/>
    <property type="evidence" value="ECO:0007669"/>
    <property type="project" value="TreeGrafter"/>
</dbReference>
<evidence type="ECO:0000313" key="16">
    <source>
        <dbReference type="Proteomes" id="UP001176521"/>
    </source>
</evidence>
<dbReference type="InterPro" id="IPR036775">
    <property type="entry name" value="DNA_pol_Y-fam_lit_finger_sf"/>
</dbReference>
<feature type="region of interest" description="Disordered" evidence="13">
    <location>
        <begin position="1030"/>
        <end position="1049"/>
    </location>
</feature>
<dbReference type="GO" id="GO:0005634">
    <property type="term" value="C:nucleus"/>
    <property type="evidence" value="ECO:0007669"/>
    <property type="project" value="UniProtKB-SubCell"/>
</dbReference>
<dbReference type="PANTHER" id="PTHR45990:SF1">
    <property type="entry name" value="DNA REPAIR PROTEIN REV1"/>
    <property type="match status" value="1"/>
</dbReference>
<dbReference type="GO" id="GO:0006281">
    <property type="term" value="P:DNA repair"/>
    <property type="evidence" value="ECO:0007669"/>
    <property type="project" value="UniProtKB-KW"/>
</dbReference>
<dbReference type="CDD" id="cd01701">
    <property type="entry name" value="PolY_Rev1"/>
    <property type="match status" value="1"/>
</dbReference>
<evidence type="ECO:0000256" key="5">
    <source>
        <dbReference type="ARBA" id="ARBA00022679"/>
    </source>
</evidence>
<feature type="compositionally biased region" description="Polar residues" evidence="13">
    <location>
        <begin position="939"/>
        <end position="948"/>
    </location>
</feature>
<name>A0AAN6GGD6_9BASI</name>
<dbReference type="GO" id="GO:0003684">
    <property type="term" value="F:damaged DNA binding"/>
    <property type="evidence" value="ECO:0007669"/>
    <property type="project" value="InterPro"/>
</dbReference>
<dbReference type="InterPro" id="IPR043502">
    <property type="entry name" value="DNA/RNA_pol_sf"/>
</dbReference>
<dbReference type="PANTHER" id="PTHR45990">
    <property type="entry name" value="DNA REPAIR PROTEIN REV1"/>
    <property type="match status" value="1"/>
</dbReference>
<keyword evidence="5 15" id="KW-0808">Transferase</keyword>
<dbReference type="Pfam" id="PF14377">
    <property type="entry name" value="UBM"/>
    <property type="match status" value="1"/>
</dbReference>
<keyword evidence="10" id="KW-0238">DNA-binding</keyword>
<dbReference type="EMBL" id="JAPDMQ010000088">
    <property type="protein sequence ID" value="KAK0535821.1"/>
    <property type="molecule type" value="Genomic_DNA"/>
</dbReference>
<keyword evidence="12" id="KW-0539">Nucleus</keyword>
<evidence type="ECO:0000256" key="7">
    <source>
        <dbReference type="ARBA" id="ARBA00022723"/>
    </source>
</evidence>
<sequence>MDAPPSPPKHGYFSQPSNQHASRLLASPTWREANTATSSTFLAGYYARSRLHHLSTWKAQMQDMVGQALREEGRGREHGSPDLPPNTRRVLMHIDFDAFFVTVGLRSRPELRGKPVVVCHSTSSASSASGGEQSSTSEIASCSYEARAMGVRNGMSLGQARKYCPQVQPIPYAFQEYNDTSIELYSLLLAHADAIEAVSVDEALIDVSLLLRNLEQDDDPEARTHPLHPVFAQHRQSHPKLSTPTALAQALRHEIHLRTGCSASIGIGSNILLARLATRKAKPGGVWHLTDDQALAFTAALDVDDLHGIGWHMREDLRTRYGTINVGELRAQLTESKLGAALGPKQGAKVYKKLCGLDRDRLEPQKLRQSVGANVNYAIRFQSQDEARTFVHNLCVEVVTRLKAAKLKGRQVAVNVMVRAQDAPAEAPKFLGHGICDVHHRSAPISAPGGRAVDSLELIEPKAWALIASLNADPKELRGIGVSLHKLELAYGGTDGAGPSPVKPERGQQLLNFGAKKVAPVVPPVQASESTVTLPVPVPEAVSADYATSEVNTAAEPQEARQAPANQLSDIVDDAEEIGRVSALAPATNVFRSKGKGKAPIRGDVGPRMPSDGNNRPTTEPHPVPETSTSSESMRPPPPAADAPGPSFINVPTMSQIDPVMLLELPEWARAEVLHNAQLGRKLQQQQQHQGTKRGREAEAEEKEVDGENALLRTPQKKLMVKPGVSAGAGAGGGVFETMLRSARTPEKGKAKAKAPPSTPTSGTRTKKIFITPQSTTPRRVVVDPASMDEDEVRALGIDPAFLRALPVPIQREVVAEHLAVAAGGSGGTPRAGAQAQGQPSPTGAGMGGAVGIGANRGLLFKPGQVHKFGTRAEERREAARKAALMAVPSLPGGRSAGAAQSHRLEDQVPLLVVAKREGTTSALPPAPAPDTAVPAQPSSRPSLTTRAGDSISAPSEIRSLLSQWFAKRHTQLPRESEVRRIRDFVLACVVPGAQLGSVHWDVEGALGALGWWRHLLERQWPAVGPLLDAVGTRGNDDDNGDEDGGGGQDEVARAWWAKWSEVHDEVEKRISERLRRPVRI</sequence>
<dbReference type="PROSITE" id="PS50173">
    <property type="entry name" value="UMUC"/>
    <property type="match status" value="1"/>
</dbReference>
<feature type="region of interest" description="Disordered" evidence="13">
    <location>
        <begin position="593"/>
        <end position="651"/>
    </location>
</feature>
<dbReference type="GO" id="GO:0070987">
    <property type="term" value="P:error-free translesion synthesis"/>
    <property type="evidence" value="ECO:0007669"/>
    <property type="project" value="TreeGrafter"/>
</dbReference>
<feature type="region of interest" description="Disordered" evidence="13">
    <location>
        <begin position="681"/>
        <end position="706"/>
    </location>
</feature>
<dbReference type="AlphaFoldDB" id="A0AAN6GGD6"/>
<feature type="compositionally biased region" description="Low complexity" evidence="13">
    <location>
        <begin position="554"/>
        <end position="565"/>
    </location>
</feature>
<dbReference type="InterPro" id="IPR001126">
    <property type="entry name" value="UmuC"/>
</dbReference>
<dbReference type="Pfam" id="PF11799">
    <property type="entry name" value="IMS_C"/>
    <property type="match status" value="1"/>
</dbReference>
<dbReference type="Gene3D" id="3.30.70.270">
    <property type="match status" value="1"/>
</dbReference>
<dbReference type="Gene3D" id="6.10.250.1490">
    <property type="match status" value="1"/>
</dbReference>
<dbReference type="InterPro" id="IPR017961">
    <property type="entry name" value="DNA_pol_Y-fam_little_finger"/>
</dbReference>
<evidence type="ECO:0000256" key="10">
    <source>
        <dbReference type="ARBA" id="ARBA00023125"/>
    </source>
</evidence>
<keyword evidence="9" id="KW-0460">Magnesium</keyword>
<reference evidence="15" key="1">
    <citation type="journal article" date="2023" name="PhytoFront">
        <title>Draft Genome Resources of Seven Strains of Tilletia horrida, Causal Agent of Kernel Smut of Rice.</title>
        <authorList>
            <person name="Khanal S."/>
            <person name="Antony Babu S."/>
            <person name="Zhou X.G."/>
        </authorList>
    </citation>
    <scope>NUCLEOTIDE SEQUENCE</scope>
    <source>
        <strain evidence="15">TX3</strain>
    </source>
</reference>
<evidence type="ECO:0000256" key="3">
    <source>
        <dbReference type="ARBA" id="ARBA00020399"/>
    </source>
</evidence>
<keyword evidence="8" id="KW-0227">DNA damage</keyword>
<dbReference type="InterPro" id="IPR031991">
    <property type="entry name" value="Rev1_C"/>
</dbReference>
<feature type="region of interest" description="Disordered" evidence="13">
    <location>
        <begin position="744"/>
        <end position="766"/>
    </location>
</feature>
<dbReference type="Pfam" id="PF00817">
    <property type="entry name" value="IMS"/>
    <property type="match status" value="1"/>
</dbReference>
<dbReference type="Gene3D" id="3.30.1490.100">
    <property type="entry name" value="DNA polymerase, Y-family, little finger domain"/>
    <property type="match status" value="1"/>
</dbReference>
<comment type="subcellular location">
    <subcellularLocation>
        <location evidence="1">Nucleus</location>
    </subcellularLocation>
</comment>
<dbReference type="GO" id="GO:0017125">
    <property type="term" value="F:deoxycytidyl transferase activity"/>
    <property type="evidence" value="ECO:0007669"/>
    <property type="project" value="TreeGrafter"/>
</dbReference>
<keyword evidence="11" id="KW-0234">DNA repair</keyword>
<evidence type="ECO:0000313" key="15">
    <source>
        <dbReference type="EMBL" id="KAK0535821.1"/>
    </source>
</evidence>
<feature type="region of interest" description="Disordered" evidence="13">
    <location>
        <begin position="825"/>
        <end position="844"/>
    </location>
</feature>
<dbReference type="Proteomes" id="UP001176521">
    <property type="component" value="Unassembled WGS sequence"/>
</dbReference>
<evidence type="ECO:0000256" key="11">
    <source>
        <dbReference type="ARBA" id="ARBA00023204"/>
    </source>
</evidence>
<evidence type="ECO:0000259" key="14">
    <source>
        <dbReference type="PROSITE" id="PS50173"/>
    </source>
</evidence>
<gene>
    <name evidence="15" type="primary">REV1</name>
    <name evidence="15" type="ORF">OC842_002190</name>
</gene>
<comment type="caution">
    <text evidence="15">The sequence shown here is derived from an EMBL/GenBank/DDBJ whole genome shotgun (WGS) entry which is preliminary data.</text>
</comment>
<dbReference type="GO" id="GO:0003887">
    <property type="term" value="F:DNA-directed DNA polymerase activity"/>
    <property type="evidence" value="ECO:0007669"/>
    <property type="project" value="TreeGrafter"/>
</dbReference>
<feature type="region of interest" description="Disordered" evidence="13">
    <location>
        <begin position="547"/>
        <end position="566"/>
    </location>
</feature>
<proteinExistence type="inferred from homology"/>
<evidence type="ECO:0000256" key="2">
    <source>
        <dbReference type="ARBA" id="ARBA00010945"/>
    </source>
</evidence>
<evidence type="ECO:0000256" key="1">
    <source>
        <dbReference type="ARBA" id="ARBA00004123"/>
    </source>
</evidence>
<keyword evidence="7" id="KW-0479">Metal-binding</keyword>
<feature type="region of interest" description="Disordered" evidence="13">
    <location>
        <begin position="921"/>
        <end position="952"/>
    </location>
</feature>
<keyword evidence="6" id="KW-0548">Nucleotidyltransferase</keyword>
<dbReference type="Gene3D" id="1.10.150.20">
    <property type="entry name" value="5' to 3' exonuclease, C-terminal subdomain"/>
    <property type="match status" value="1"/>
</dbReference>
<dbReference type="FunFam" id="3.30.1490.100:FF:000001">
    <property type="entry name" value="DNA repair protein REV1"/>
    <property type="match status" value="1"/>
</dbReference>
<evidence type="ECO:0000256" key="6">
    <source>
        <dbReference type="ARBA" id="ARBA00022695"/>
    </source>
</evidence>
<keyword evidence="16" id="KW-1185">Reference proteome</keyword>
<evidence type="ECO:0000256" key="12">
    <source>
        <dbReference type="ARBA" id="ARBA00023242"/>
    </source>
</evidence>
<dbReference type="Gene3D" id="3.40.1170.60">
    <property type="match status" value="1"/>
</dbReference>
<evidence type="ECO:0000256" key="8">
    <source>
        <dbReference type="ARBA" id="ARBA00022763"/>
    </source>
</evidence>
<organism evidence="15 16">
    <name type="scientific">Tilletia horrida</name>
    <dbReference type="NCBI Taxonomy" id="155126"/>
    <lineage>
        <taxon>Eukaryota</taxon>
        <taxon>Fungi</taxon>
        <taxon>Dikarya</taxon>
        <taxon>Basidiomycota</taxon>
        <taxon>Ustilaginomycotina</taxon>
        <taxon>Exobasidiomycetes</taxon>
        <taxon>Tilletiales</taxon>
        <taxon>Tilletiaceae</taxon>
        <taxon>Tilletia</taxon>
    </lineage>
</organism>
<dbReference type="Pfam" id="PF16727">
    <property type="entry name" value="REV1_C"/>
    <property type="match status" value="1"/>
</dbReference>
<feature type="domain" description="UmuC" evidence="14">
    <location>
        <begin position="91"/>
        <end position="310"/>
    </location>
</feature>
<feature type="compositionally biased region" description="Low complexity" evidence="13">
    <location>
        <begin position="681"/>
        <end position="690"/>
    </location>
</feature>
<evidence type="ECO:0000256" key="9">
    <source>
        <dbReference type="ARBA" id="ARBA00022842"/>
    </source>
</evidence>
<dbReference type="GO" id="GO:0046872">
    <property type="term" value="F:metal ion binding"/>
    <property type="evidence" value="ECO:0007669"/>
    <property type="project" value="UniProtKB-KW"/>
</dbReference>
<evidence type="ECO:0000256" key="4">
    <source>
        <dbReference type="ARBA" id="ARBA00022634"/>
    </source>
</evidence>
<dbReference type="SUPFAM" id="SSF100879">
    <property type="entry name" value="Lesion bypass DNA polymerase (Y-family), little finger domain"/>
    <property type="match status" value="1"/>
</dbReference>